<sequence>MFKASELRQKEIINMSDGKRLGFVSDVEINMETGAIEAIIIPSESKLFRVIAKDNDIVIPWENIKKIGVDVILIDRNSQ</sequence>
<accession>A0A1M6CNT5</accession>
<proteinExistence type="predicted"/>
<dbReference type="STRING" id="1122184.SAMN02745176_00871"/>
<dbReference type="PANTHER" id="PTHR40061">
    <property type="entry name" value="SPORULATION PROTEIN YLMC-RELATED"/>
    <property type="match status" value="1"/>
</dbReference>
<gene>
    <name evidence="2" type="ORF">SAMN02745176_00871</name>
</gene>
<dbReference type="Gene3D" id="2.30.30.240">
    <property type="entry name" value="PRC-barrel domain"/>
    <property type="match status" value="1"/>
</dbReference>
<dbReference type="InterPro" id="IPR011033">
    <property type="entry name" value="PRC_barrel-like_sf"/>
</dbReference>
<dbReference type="AlphaFoldDB" id="A0A1M6CNT5"/>
<name>A0A1M6CNT5_9FIRM</name>
<reference evidence="2 3" key="1">
    <citation type="submission" date="2016-11" db="EMBL/GenBank/DDBJ databases">
        <authorList>
            <person name="Jaros S."/>
            <person name="Januszkiewicz K."/>
            <person name="Wedrychowicz H."/>
        </authorList>
    </citation>
    <scope>NUCLEOTIDE SEQUENCE [LARGE SCALE GENOMIC DNA]</scope>
    <source>
        <strain evidence="2 3">DSM 19022</strain>
    </source>
</reference>
<dbReference type="NCBIfam" id="TIGR02888">
    <property type="entry name" value="spore_YlmC_YmxH"/>
    <property type="match status" value="1"/>
</dbReference>
<dbReference type="RefSeq" id="WP_073024914.1">
    <property type="nucleotide sequence ID" value="NZ_FQZS01000005.1"/>
</dbReference>
<dbReference type="InterPro" id="IPR027275">
    <property type="entry name" value="PRC-brl_dom"/>
</dbReference>
<evidence type="ECO:0000313" key="2">
    <source>
        <dbReference type="EMBL" id="SHI62640.1"/>
    </source>
</evidence>
<evidence type="ECO:0000313" key="3">
    <source>
        <dbReference type="Proteomes" id="UP000184442"/>
    </source>
</evidence>
<dbReference type="Pfam" id="PF05239">
    <property type="entry name" value="PRC"/>
    <property type="match status" value="1"/>
</dbReference>
<dbReference type="Proteomes" id="UP000184442">
    <property type="component" value="Unassembled WGS sequence"/>
</dbReference>
<dbReference type="OrthoDB" id="6024937at2"/>
<dbReference type="InterPro" id="IPR014238">
    <property type="entry name" value="Spore_YlmC/YmxH"/>
</dbReference>
<protein>
    <submittedName>
        <fullName evidence="2">Sporulation protein, YlmC/YmxH family</fullName>
    </submittedName>
</protein>
<organism evidence="2 3">
    <name type="scientific">Lutispora thermophila DSM 19022</name>
    <dbReference type="NCBI Taxonomy" id="1122184"/>
    <lineage>
        <taxon>Bacteria</taxon>
        <taxon>Bacillati</taxon>
        <taxon>Bacillota</taxon>
        <taxon>Clostridia</taxon>
        <taxon>Lutisporales</taxon>
        <taxon>Lutisporaceae</taxon>
        <taxon>Lutispora</taxon>
    </lineage>
</organism>
<evidence type="ECO:0000259" key="1">
    <source>
        <dbReference type="Pfam" id="PF05239"/>
    </source>
</evidence>
<dbReference type="SUPFAM" id="SSF50346">
    <property type="entry name" value="PRC-barrel domain"/>
    <property type="match status" value="1"/>
</dbReference>
<dbReference type="PANTHER" id="PTHR40061:SF1">
    <property type="entry name" value="SPORULATION PROTEIN YLMC-RELATED"/>
    <property type="match status" value="1"/>
</dbReference>
<keyword evidence="3" id="KW-1185">Reference proteome</keyword>
<dbReference type="EMBL" id="FQZS01000005">
    <property type="protein sequence ID" value="SHI62640.1"/>
    <property type="molecule type" value="Genomic_DNA"/>
</dbReference>
<feature type="domain" description="PRC-barrel" evidence="1">
    <location>
        <begin position="1"/>
        <end position="76"/>
    </location>
</feature>